<gene>
    <name evidence="1" type="ORF">SDC9_210618</name>
</gene>
<accession>A0A645JGQ5</accession>
<organism evidence="1">
    <name type="scientific">bioreactor metagenome</name>
    <dbReference type="NCBI Taxonomy" id="1076179"/>
    <lineage>
        <taxon>unclassified sequences</taxon>
        <taxon>metagenomes</taxon>
        <taxon>ecological metagenomes</taxon>
    </lineage>
</organism>
<proteinExistence type="predicted"/>
<evidence type="ECO:0000313" key="1">
    <source>
        <dbReference type="EMBL" id="MPN62865.1"/>
    </source>
</evidence>
<protein>
    <submittedName>
        <fullName evidence="1">Uncharacterized protein</fullName>
    </submittedName>
</protein>
<sequence length="100" mass="10672">MEQIGTGGILLSGPRSRLHLFVERNDIAQDVKHQGNSQLGDRHAVAADANSNGDAAFSGGLNVYLVVANPPFLNPFDMGRGVHDLCIDHTAAVDHIVCVR</sequence>
<reference evidence="1" key="1">
    <citation type="submission" date="2019-08" db="EMBL/GenBank/DDBJ databases">
        <authorList>
            <person name="Kucharzyk K."/>
            <person name="Murdoch R.W."/>
            <person name="Higgins S."/>
            <person name="Loffler F."/>
        </authorList>
    </citation>
    <scope>NUCLEOTIDE SEQUENCE</scope>
</reference>
<dbReference type="AlphaFoldDB" id="A0A645JGQ5"/>
<name>A0A645JGQ5_9ZZZZ</name>
<comment type="caution">
    <text evidence="1">The sequence shown here is derived from an EMBL/GenBank/DDBJ whole genome shotgun (WGS) entry which is preliminary data.</text>
</comment>
<dbReference type="EMBL" id="VSSQ01141514">
    <property type="protein sequence ID" value="MPN62865.1"/>
    <property type="molecule type" value="Genomic_DNA"/>
</dbReference>